<feature type="domain" description="Histidine kinase" evidence="8">
    <location>
        <begin position="624"/>
        <end position="853"/>
    </location>
</feature>
<keyword evidence="6" id="KW-0812">Transmembrane</keyword>
<dbReference type="PRINTS" id="PR00344">
    <property type="entry name" value="BCTRLSENSOR"/>
</dbReference>
<dbReference type="Pfam" id="PF00072">
    <property type="entry name" value="Response_reg"/>
    <property type="match status" value="1"/>
</dbReference>
<dbReference type="SMART" id="SM00062">
    <property type="entry name" value="PBPb"/>
    <property type="match status" value="1"/>
</dbReference>
<dbReference type="InterPro" id="IPR001789">
    <property type="entry name" value="Sig_transdc_resp-reg_receiver"/>
</dbReference>
<dbReference type="InterPro" id="IPR003661">
    <property type="entry name" value="HisK_dim/P_dom"/>
</dbReference>
<dbReference type="SMART" id="SM00388">
    <property type="entry name" value="HisKA"/>
    <property type="match status" value="1"/>
</dbReference>
<keyword evidence="4" id="KW-0902">Two-component regulatory system</keyword>
<dbReference type="InterPro" id="IPR005467">
    <property type="entry name" value="His_kinase_dom"/>
</dbReference>
<reference evidence="10" key="1">
    <citation type="submission" date="2015-04" db="EMBL/GenBank/DDBJ databases">
        <authorList>
            <person name="Syromyatnikov M.Y."/>
            <person name="Popov V.N."/>
        </authorList>
    </citation>
    <scope>NUCLEOTIDE SEQUENCE</scope>
    <source>
        <strain evidence="10">MO-1</strain>
    </source>
</reference>
<dbReference type="Pfam" id="PF00497">
    <property type="entry name" value="SBP_bac_3"/>
    <property type="match status" value="1"/>
</dbReference>
<dbReference type="Gene3D" id="1.10.287.130">
    <property type="match status" value="1"/>
</dbReference>
<dbReference type="PANTHER" id="PTHR45339:SF1">
    <property type="entry name" value="HYBRID SIGNAL TRANSDUCTION HISTIDINE KINASE J"/>
    <property type="match status" value="1"/>
</dbReference>
<dbReference type="Gene3D" id="3.30.565.10">
    <property type="entry name" value="Histidine kinase-like ATPase, C-terminal domain"/>
    <property type="match status" value="1"/>
</dbReference>
<keyword evidence="7" id="KW-0732">Signal</keyword>
<dbReference type="InterPro" id="IPR036097">
    <property type="entry name" value="HisK_dim/P_sf"/>
</dbReference>
<dbReference type="EMBL" id="LO017727">
    <property type="protein sequence ID" value="CRH05519.1"/>
    <property type="molecule type" value="Genomic_DNA"/>
</dbReference>
<protein>
    <recommendedName>
        <fullName evidence="2">histidine kinase</fullName>
        <ecNumber evidence="2">2.7.13.3</ecNumber>
    </recommendedName>
</protein>
<keyword evidence="6" id="KW-1133">Transmembrane helix</keyword>
<dbReference type="CDD" id="cd00082">
    <property type="entry name" value="HisKA"/>
    <property type="match status" value="1"/>
</dbReference>
<evidence type="ECO:0000256" key="1">
    <source>
        <dbReference type="ARBA" id="ARBA00000085"/>
    </source>
</evidence>
<evidence type="ECO:0000259" key="8">
    <source>
        <dbReference type="PROSITE" id="PS50109"/>
    </source>
</evidence>
<dbReference type="InterPro" id="IPR001638">
    <property type="entry name" value="Solute-binding_3/MltF_N"/>
</dbReference>
<dbReference type="SUPFAM" id="SSF52172">
    <property type="entry name" value="CheY-like"/>
    <property type="match status" value="1"/>
</dbReference>
<proteinExistence type="predicted"/>
<dbReference type="InterPro" id="IPR011006">
    <property type="entry name" value="CheY-like_superfamily"/>
</dbReference>
<gene>
    <name evidence="10" type="ORF">MAGMO_1329</name>
</gene>
<dbReference type="InterPro" id="IPR004358">
    <property type="entry name" value="Sig_transdc_His_kin-like_C"/>
</dbReference>
<evidence type="ECO:0000256" key="3">
    <source>
        <dbReference type="ARBA" id="ARBA00022553"/>
    </source>
</evidence>
<dbReference type="PROSITE" id="PS50110">
    <property type="entry name" value="RESPONSE_REGULATORY"/>
    <property type="match status" value="1"/>
</dbReference>
<organism evidence="10">
    <name type="scientific">Magnetococcus massalia (strain MO-1)</name>
    <dbReference type="NCBI Taxonomy" id="451514"/>
    <lineage>
        <taxon>Bacteria</taxon>
        <taxon>Pseudomonadati</taxon>
        <taxon>Pseudomonadota</taxon>
        <taxon>Magnetococcia</taxon>
        <taxon>Magnetococcales</taxon>
        <taxon>Magnetococcaceae</taxon>
        <taxon>Magnetococcus</taxon>
    </lineage>
</organism>
<dbReference type="PANTHER" id="PTHR45339">
    <property type="entry name" value="HYBRID SIGNAL TRANSDUCTION HISTIDINE KINASE J"/>
    <property type="match status" value="1"/>
</dbReference>
<dbReference type="SUPFAM" id="SSF47384">
    <property type="entry name" value="Homodimeric domain of signal transducing histidine kinase"/>
    <property type="match status" value="1"/>
</dbReference>
<sequence length="993" mass="110529">MLMVRVLLLLLLLLSSALPLYAQSTAQQAGSSTLSSPTLTPITFQLRWKHQFQFAGYYAALERGYYREVGLDVTLRPGSPDQQPVSEVLAGRAHYGEANSELLQSRLLGQPLVALAAIFQHSPSVLLTRRDSGLSTPQDLLGRRVMMVGGSSDVEFLAMLRAEGVDQRKVELIPSSYEVDDLIYGGTDAFNAYQSNEPYYLKEQGIEINTINPRAYGIDFYSDILFTTEQELKQHPQRVEAFRAATLRGWRYALDNPGEIIELLKLRYGVKKSRAHLRYEAEVVSRLVKPEGVAIGHMNPGRWQSMAKQFVAHGLAAHTQMLDGFIYQGNQRLKPGYDEKGTPIVTVAVLKDFPPFYMVGRDGNPQGLAIDMMQAVAEETGVRVRYQLVANISEALESIAQGHADLIPGIGVSPERGRRFYFTRPMNLDRIACFVRSDDTITNLQGLVGKRVAAPRNSIAYARLLAMPGIEVVAVEGVEEGLLDLIIGKVDGFAVGEAIAHYKLQQAKLNARVKPLKQSLRPLQRAFMFHPELSTVDHELIHAYNNYLKSNRYTQDVARWLSGYSSSLFSLHQVLWGGALLLLVTILLMGGWHYRAILKMNRQLQKAHIEVSEAAAAKTLFLTTMSHEVRTPLNGIVGMMGQLKRMQMPPTIEHRFSMLSQSVESLNKLLTEVLDYSRIEANQIALEQLLFSPAPLFQEIHQGTLSLAEQRGLSLQLHLDSSLPGYLVGDPMRIRQIVANLLHHALAQTEEGSVSLSIHFSVMDKDKNGQGVANRGQLQIEIEDTSPGIELNHLPHLFDPFKLEGDLSVPQQEGQSLGLAISKQLIALMRGKMHVSSRVGEGSRYSFWLPVILSGDPGRERDKQPAAHPLAKLLQILIVEDDPISVDVVRDLIEQEGHQVFLASHGQEALQLSQQQTFDLILMDFRMPVMDGLTATKLIRQHSLNTTTPIVGLTADLLKDQVEEAQRLGMQSVLSKPVQVDPLQQLLQGLIEQ</sequence>
<evidence type="ECO:0000259" key="9">
    <source>
        <dbReference type="PROSITE" id="PS50110"/>
    </source>
</evidence>
<evidence type="ECO:0000256" key="5">
    <source>
        <dbReference type="PROSITE-ProRule" id="PRU00169"/>
    </source>
</evidence>
<dbReference type="EC" id="2.7.13.3" evidence="2"/>
<dbReference type="AlphaFoldDB" id="A0A1S7LHG5"/>
<dbReference type="GO" id="GO:0000155">
    <property type="term" value="F:phosphorelay sensor kinase activity"/>
    <property type="evidence" value="ECO:0007669"/>
    <property type="project" value="InterPro"/>
</dbReference>
<dbReference type="SMART" id="SM00387">
    <property type="entry name" value="HATPase_c"/>
    <property type="match status" value="1"/>
</dbReference>
<evidence type="ECO:0000256" key="2">
    <source>
        <dbReference type="ARBA" id="ARBA00012438"/>
    </source>
</evidence>
<name>A0A1S7LHG5_MAGMO</name>
<dbReference type="Gene3D" id="3.40.190.10">
    <property type="entry name" value="Periplasmic binding protein-like II"/>
    <property type="match status" value="4"/>
</dbReference>
<dbReference type="Pfam" id="PF09084">
    <property type="entry name" value="NMT1"/>
    <property type="match status" value="1"/>
</dbReference>
<dbReference type="Pfam" id="PF00512">
    <property type="entry name" value="HisKA"/>
    <property type="match status" value="1"/>
</dbReference>
<feature type="transmembrane region" description="Helical" evidence="6">
    <location>
        <begin position="574"/>
        <end position="594"/>
    </location>
</feature>
<evidence type="ECO:0000256" key="7">
    <source>
        <dbReference type="SAM" id="SignalP"/>
    </source>
</evidence>
<feature type="signal peptide" evidence="7">
    <location>
        <begin position="1"/>
        <end position="22"/>
    </location>
</feature>
<keyword evidence="3 5" id="KW-0597">Phosphoprotein</keyword>
<dbReference type="InterPro" id="IPR015168">
    <property type="entry name" value="SsuA/THI5"/>
</dbReference>
<dbReference type="SUPFAM" id="SSF55874">
    <property type="entry name" value="ATPase domain of HSP90 chaperone/DNA topoisomerase II/histidine kinase"/>
    <property type="match status" value="1"/>
</dbReference>
<dbReference type="CDD" id="cd17546">
    <property type="entry name" value="REC_hyHK_CKI1_RcsC-like"/>
    <property type="match status" value="1"/>
</dbReference>
<keyword evidence="6" id="KW-0472">Membrane</keyword>
<evidence type="ECO:0000256" key="4">
    <source>
        <dbReference type="ARBA" id="ARBA00023012"/>
    </source>
</evidence>
<accession>A0A1S7LHG5</accession>
<feature type="modified residue" description="4-aspartylphosphate" evidence="5">
    <location>
        <position position="924"/>
    </location>
</feature>
<evidence type="ECO:0000256" key="6">
    <source>
        <dbReference type="SAM" id="Phobius"/>
    </source>
</evidence>
<dbReference type="SMART" id="SM00448">
    <property type="entry name" value="REC"/>
    <property type="match status" value="1"/>
</dbReference>
<dbReference type="InterPro" id="IPR003594">
    <property type="entry name" value="HATPase_dom"/>
</dbReference>
<dbReference type="Pfam" id="PF02518">
    <property type="entry name" value="HATPase_c"/>
    <property type="match status" value="1"/>
</dbReference>
<feature type="domain" description="Response regulatory" evidence="9">
    <location>
        <begin position="875"/>
        <end position="991"/>
    </location>
</feature>
<feature type="chain" id="PRO_5012955603" description="histidine kinase" evidence="7">
    <location>
        <begin position="23"/>
        <end position="993"/>
    </location>
</feature>
<dbReference type="InterPro" id="IPR036890">
    <property type="entry name" value="HATPase_C_sf"/>
</dbReference>
<evidence type="ECO:0000313" key="10">
    <source>
        <dbReference type="EMBL" id="CRH05519.1"/>
    </source>
</evidence>
<dbReference type="PROSITE" id="PS50109">
    <property type="entry name" value="HIS_KIN"/>
    <property type="match status" value="1"/>
</dbReference>
<comment type="catalytic activity">
    <reaction evidence="1">
        <text>ATP + protein L-histidine = ADP + protein N-phospho-L-histidine.</text>
        <dbReference type="EC" id="2.7.13.3"/>
    </reaction>
</comment>
<dbReference type="SUPFAM" id="SSF53850">
    <property type="entry name" value="Periplasmic binding protein-like II"/>
    <property type="match status" value="2"/>
</dbReference>
<dbReference type="Gene3D" id="3.40.50.2300">
    <property type="match status" value="1"/>
</dbReference>